<evidence type="ECO:0000313" key="1">
    <source>
        <dbReference type="EMBL" id="EGY29254.1"/>
    </source>
</evidence>
<dbReference type="Proteomes" id="UP000004116">
    <property type="component" value="Unassembled WGS sequence"/>
</dbReference>
<accession>G2GYC6</accession>
<sequence length="249" mass="28553">MNVLGLTFSENRWKDISSKFFWKKDDILEISDGDISKIESLLNFLYPEVLLLAKDEKYAFVQYLEDIGFTSESNVAIIDIGYSGTIQKCLNRLVNKPVHGYYCATSHHVKHSMPLSAVTRGCYVEDGKQKFKDSRILSDSFILEKLLSSNELQIIRYFFNDEGVLDKELKIKTEKEKLALPVRNKLQSGVISYVEKATQVRNVFAPNFCPSLEIADALYRLFIENINNRENQIIKKLALDDDYCGRGVV</sequence>
<proteinExistence type="predicted"/>
<reference evidence="1 2" key="1">
    <citation type="journal article" date="2012" name="Genome Res.">
        <title>Genomic basis of endosymbiont-conferred protection against an insect parasitoid.</title>
        <authorList>
            <person name="Hansen A.K."/>
            <person name="Vorburger C."/>
            <person name="Moran N.A."/>
        </authorList>
    </citation>
    <scope>NUCLEOTIDE SEQUENCE [LARGE SCALE GENOMIC DNA]</scope>
    <source>
        <strain evidence="2">R5.15</strain>
    </source>
</reference>
<name>G2GYC6_9ENTR</name>
<protein>
    <submittedName>
        <fullName evidence="1">Uncharacterized protein</fullName>
    </submittedName>
</protein>
<dbReference type="RefSeq" id="WP_006706467.1">
    <property type="nucleotide sequence ID" value="NZ_CAWLMN010000381.1"/>
</dbReference>
<dbReference type="EMBL" id="AGCA01000182">
    <property type="protein sequence ID" value="EGY29254.1"/>
    <property type="molecule type" value="Genomic_DNA"/>
</dbReference>
<organism evidence="1 2">
    <name type="scientific">Candidatus Regiella insecticola 5.15</name>
    <dbReference type="NCBI Taxonomy" id="1005043"/>
    <lineage>
        <taxon>Bacteria</taxon>
        <taxon>Pseudomonadati</taxon>
        <taxon>Pseudomonadota</taxon>
        <taxon>Gammaproteobacteria</taxon>
        <taxon>Enterobacterales</taxon>
        <taxon>Enterobacteriaceae</taxon>
        <taxon>aphid secondary symbionts</taxon>
        <taxon>Candidatus Regiella</taxon>
    </lineage>
</organism>
<dbReference type="AlphaFoldDB" id="G2GYC6"/>
<comment type="caution">
    <text evidence="1">The sequence shown here is derived from an EMBL/GenBank/DDBJ whole genome shotgun (WGS) entry which is preliminary data.</text>
</comment>
<keyword evidence="2" id="KW-1185">Reference proteome</keyword>
<evidence type="ECO:0000313" key="2">
    <source>
        <dbReference type="Proteomes" id="UP000004116"/>
    </source>
</evidence>
<dbReference type="OrthoDB" id="9816564at2"/>
<gene>
    <name evidence="1" type="ORF">Rin_00007840</name>
</gene>